<evidence type="ECO:0000313" key="3">
    <source>
        <dbReference type="Proteomes" id="UP001469553"/>
    </source>
</evidence>
<name>A0ABV0Z1U1_9TELE</name>
<proteinExistence type="predicted"/>
<organism evidence="2 3">
    <name type="scientific">Ameca splendens</name>
    <dbReference type="NCBI Taxonomy" id="208324"/>
    <lineage>
        <taxon>Eukaryota</taxon>
        <taxon>Metazoa</taxon>
        <taxon>Chordata</taxon>
        <taxon>Craniata</taxon>
        <taxon>Vertebrata</taxon>
        <taxon>Euteleostomi</taxon>
        <taxon>Actinopterygii</taxon>
        <taxon>Neopterygii</taxon>
        <taxon>Teleostei</taxon>
        <taxon>Neoteleostei</taxon>
        <taxon>Acanthomorphata</taxon>
        <taxon>Ovalentaria</taxon>
        <taxon>Atherinomorphae</taxon>
        <taxon>Cyprinodontiformes</taxon>
        <taxon>Goodeidae</taxon>
        <taxon>Ameca</taxon>
    </lineage>
</organism>
<accession>A0ABV0Z1U1</accession>
<evidence type="ECO:0000313" key="2">
    <source>
        <dbReference type="EMBL" id="MEQ2300143.1"/>
    </source>
</evidence>
<gene>
    <name evidence="2" type="ORF">AMECASPLE_022305</name>
</gene>
<reference evidence="2 3" key="1">
    <citation type="submission" date="2021-06" db="EMBL/GenBank/DDBJ databases">
        <authorList>
            <person name="Palmer J.M."/>
        </authorList>
    </citation>
    <scope>NUCLEOTIDE SEQUENCE [LARGE SCALE GENOMIC DNA]</scope>
    <source>
        <strain evidence="2 3">AS_MEX2019</strain>
        <tissue evidence="2">Muscle</tissue>
    </source>
</reference>
<keyword evidence="3" id="KW-1185">Reference proteome</keyword>
<protein>
    <submittedName>
        <fullName evidence="2">Uncharacterized protein</fullName>
    </submittedName>
</protein>
<evidence type="ECO:0000256" key="1">
    <source>
        <dbReference type="SAM" id="MobiDB-lite"/>
    </source>
</evidence>
<feature type="region of interest" description="Disordered" evidence="1">
    <location>
        <begin position="56"/>
        <end position="80"/>
    </location>
</feature>
<comment type="caution">
    <text evidence="2">The sequence shown here is derived from an EMBL/GenBank/DDBJ whole genome shotgun (WGS) entry which is preliminary data.</text>
</comment>
<dbReference type="EMBL" id="JAHRIP010049004">
    <property type="protein sequence ID" value="MEQ2300143.1"/>
    <property type="molecule type" value="Genomic_DNA"/>
</dbReference>
<dbReference type="Proteomes" id="UP001469553">
    <property type="component" value="Unassembled WGS sequence"/>
</dbReference>
<sequence>MVITFTKKALPDYSFSLFHDIRGILARKLTAATVANNTDSSKQSDIDIFQSLSERDEAYESGEESQLSLHGRAQVQRHADGHPIRPEFIFTRCQKTARVNMHESYHNRKQNQHNIWIFKIIH</sequence>